<keyword evidence="6" id="KW-0106">Calcium</keyword>
<proteinExistence type="inferred from homology"/>
<dbReference type="AlphaFoldDB" id="A0A518HJM1"/>
<evidence type="ECO:0000256" key="7">
    <source>
        <dbReference type="SAM" id="MobiDB-lite"/>
    </source>
</evidence>
<dbReference type="Proteomes" id="UP000319004">
    <property type="component" value="Chromosome"/>
</dbReference>
<dbReference type="SUPFAM" id="SSF53649">
    <property type="entry name" value="Alkaline phosphatase-like"/>
    <property type="match status" value="1"/>
</dbReference>
<keyword evidence="4" id="KW-0732">Signal</keyword>
<protein>
    <submittedName>
        <fullName evidence="9">Choline-sulfatase</fullName>
        <ecNumber evidence="9">3.1.6.6</ecNumber>
    </submittedName>
</protein>
<dbReference type="Pfam" id="PF00884">
    <property type="entry name" value="Sulfatase"/>
    <property type="match status" value="1"/>
</dbReference>
<dbReference type="GO" id="GO:0005737">
    <property type="term" value="C:cytoplasm"/>
    <property type="evidence" value="ECO:0007669"/>
    <property type="project" value="TreeGrafter"/>
</dbReference>
<gene>
    <name evidence="9" type="primary">betC_9</name>
    <name evidence="9" type="ORF">Enr13x_08860</name>
</gene>
<keyword evidence="3" id="KW-0479">Metal-binding</keyword>
<comment type="similarity">
    <text evidence="2">Belongs to the sulfatase family.</text>
</comment>
<evidence type="ECO:0000313" key="9">
    <source>
        <dbReference type="EMBL" id="QDV41048.1"/>
    </source>
</evidence>
<evidence type="ECO:0000259" key="8">
    <source>
        <dbReference type="Pfam" id="PF00884"/>
    </source>
</evidence>
<sequence>MPNAADSFPKVANGLSHAMIRSIFLVILLATSVAVTRAAEPPNVVLVAIDDLNDWVGCLGGHPQVQTPQIDKLAARGVNFTNAHCQAPICNPSRISMLLGKLPSTTGHYFLAPGFRDVDVTRDAVTMFQHFRAGGYRAESMGKIFHGPADAASFDHVQRSRGLRRPPGKTEKLRYRVPGSHPAWDWGQVDFADEDQRDYHTAAWAAKRIPELAKRDEPFLMAIGFHLPHVPIYASKKWFDLYPLETLVMPPVPRGDLDDVPPIAVQLSLNPTAPRYEWMKDNGEDKHAVQAYLASISFVDHLVGMVTDSIAAAGLDDNTIVVLFSDHGFHLGEKNKWAKRSLWQRTTRVPLIVAGPGIAGGADCDAPVGLIDVYPTLVESCRLPVPEGLDGHSLDGLLKDAASPWEHPAICTFGPGNHSVHSRHYHYIRYRDGSEELYDHRTDRDEHRNLAGDPKLAAIIAEHRQWVPADDAPMVPGSRGSDSPLYGEAEGLQKAMKRGK</sequence>
<evidence type="ECO:0000313" key="10">
    <source>
        <dbReference type="Proteomes" id="UP000319004"/>
    </source>
</evidence>
<dbReference type="EMBL" id="CP037423">
    <property type="protein sequence ID" value="QDV41048.1"/>
    <property type="molecule type" value="Genomic_DNA"/>
</dbReference>
<reference evidence="9 10" key="1">
    <citation type="submission" date="2019-03" db="EMBL/GenBank/DDBJ databases">
        <title>Deep-cultivation of Planctomycetes and their phenomic and genomic characterization uncovers novel biology.</title>
        <authorList>
            <person name="Wiegand S."/>
            <person name="Jogler M."/>
            <person name="Boedeker C."/>
            <person name="Pinto D."/>
            <person name="Vollmers J."/>
            <person name="Rivas-Marin E."/>
            <person name="Kohn T."/>
            <person name="Peeters S.H."/>
            <person name="Heuer A."/>
            <person name="Rast P."/>
            <person name="Oberbeckmann S."/>
            <person name="Bunk B."/>
            <person name="Jeske O."/>
            <person name="Meyerdierks A."/>
            <person name="Storesund J.E."/>
            <person name="Kallscheuer N."/>
            <person name="Luecker S."/>
            <person name="Lage O.M."/>
            <person name="Pohl T."/>
            <person name="Merkel B.J."/>
            <person name="Hornburger P."/>
            <person name="Mueller R.-W."/>
            <person name="Bruemmer F."/>
            <person name="Labrenz M."/>
            <person name="Spormann A.M."/>
            <person name="Op den Camp H."/>
            <person name="Overmann J."/>
            <person name="Amann R."/>
            <person name="Jetten M.S.M."/>
            <person name="Mascher T."/>
            <person name="Medema M.H."/>
            <person name="Devos D.P."/>
            <person name="Kaster A.-K."/>
            <person name="Ovreas L."/>
            <person name="Rohde M."/>
            <person name="Galperin M.Y."/>
            <person name="Jogler C."/>
        </authorList>
    </citation>
    <scope>NUCLEOTIDE SEQUENCE [LARGE SCALE GENOMIC DNA]</scope>
    <source>
        <strain evidence="9 10">Enr13</strain>
    </source>
</reference>
<evidence type="ECO:0000256" key="3">
    <source>
        <dbReference type="ARBA" id="ARBA00022723"/>
    </source>
</evidence>
<dbReference type="Gene3D" id="3.40.720.10">
    <property type="entry name" value="Alkaline Phosphatase, subunit A"/>
    <property type="match status" value="1"/>
</dbReference>
<evidence type="ECO:0000256" key="4">
    <source>
        <dbReference type="ARBA" id="ARBA00022729"/>
    </source>
</evidence>
<evidence type="ECO:0000256" key="6">
    <source>
        <dbReference type="ARBA" id="ARBA00022837"/>
    </source>
</evidence>
<feature type="region of interest" description="Disordered" evidence="7">
    <location>
        <begin position="469"/>
        <end position="500"/>
    </location>
</feature>
<evidence type="ECO:0000256" key="2">
    <source>
        <dbReference type="ARBA" id="ARBA00008779"/>
    </source>
</evidence>
<keyword evidence="10" id="KW-1185">Reference proteome</keyword>
<evidence type="ECO:0000256" key="5">
    <source>
        <dbReference type="ARBA" id="ARBA00022801"/>
    </source>
</evidence>
<name>A0A518HJM1_9BACT</name>
<feature type="domain" description="Sulfatase N-terminal" evidence="8">
    <location>
        <begin position="42"/>
        <end position="378"/>
    </location>
</feature>
<dbReference type="KEGG" id="snep:Enr13x_08860"/>
<dbReference type="EC" id="3.1.6.6" evidence="9"/>
<dbReference type="CDD" id="cd16030">
    <property type="entry name" value="iduronate-2-sulfatase"/>
    <property type="match status" value="1"/>
</dbReference>
<keyword evidence="5 9" id="KW-0378">Hydrolase</keyword>
<dbReference type="InterPro" id="IPR035874">
    <property type="entry name" value="IDS"/>
</dbReference>
<dbReference type="GO" id="GO:0046872">
    <property type="term" value="F:metal ion binding"/>
    <property type="evidence" value="ECO:0007669"/>
    <property type="project" value="UniProtKB-KW"/>
</dbReference>
<dbReference type="PANTHER" id="PTHR45953:SF1">
    <property type="entry name" value="IDURONATE 2-SULFATASE"/>
    <property type="match status" value="1"/>
</dbReference>
<dbReference type="PANTHER" id="PTHR45953">
    <property type="entry name" value="IDURONATE 2-SULFATASE"/>
    <property type="match status" value="1"/>
</dbReference>
<comment type="cofactor">
    <cofactor evidence="1">
        <name>Ca(2+)</name>
        <dbReference type="ChEBI" id="CHEBI:29108"/>
    </cofactor>
</comment>
<dbReference type="InterPro" id="IPR000917">
    <property type="entry name" value="Sulfatase_N"/>
</dbReference>
<accession>A0A518HJM1</accession>
<dbReference type="GO" id="GO:0047753">
    <property type="term" value="F:choline-sulfatase activity"/>
    <property type="evidence" value="ECO:0007669"/>
    <property type="project" value="UniProtKB-EC"/>
</dbReference>
<dbReference type="GO" id="GO:0004423">
    <property type="term" value="F:iduronate-2-sulfatase activity"/>
    <property type="evidence" value="ECO:0007669"/>
    <property type="project" value="InterPro"/>
</dbReference>
<dbReference type="InterPro" id="IPR017850">
    <property type="entry name" value="Alkaline_phosphatase_core_sf"/>
</dbReference>
<evidence type="ECO:0000256" key="1">
    <source>
        <dbReference type="ARBA" id="ARBA00001913"/>
    </source>
</evidence>
<organism evidence="9 10">
    <name type="scientific">Stieleria neptunia</name>
    <dbReference type="NCBI Taxonomy" id="2527979"/>
    <lineage>
        <taxon>Bacteria</taxon>
        <taxon>Pseudomonadati</taxon>
        <taxon>Planctomycetota</taxon>
        <taxon>Planctomycetia</taxon>
        <taxon>Pirellulales</taxon>
        <taxon>Pirellulaceae</taxon>
        <taxon>Stieleria</taxon>
    </lineage>
</organism>